<accession>A0A8H5TL83</accession>
<evidence type="ECO:0000256" key="1">
    <source>
        <dbReference type="SAM" id="MobiDB-lite"/>
    </source>
</evidence>
<feature type="compositionally biased region" description="Polar residues" evidence="1">
    <location>
        <begin position="19"/>
        <end position="46"/>
    </location>
</feature>
<feature type="compositionally biased region" description="Polar residues" evidence="1">
    <location>
        <begin position="56"/>
        <end position="90"/>
    </location>
</feature>
<feature type="region of interest" description="Disordered" evidence="1">
    <location>
        <begin position="1"/>
        <end position="277"/>
    </location>
</feature>
<evidence type="ECO:0000313" key="2">
    <source>
        <dbReference type="EMBL" id="KAF5671430.1"/>
    </source>
</evidence>
<proteinExistence type="predicted"/>
<protein>
    <submittedName>
        <fullName evidence="2">Uncharacterized protein</fullName>
    </submittedName>
</protein>
<feature type="compositionally biased region" description="Low complexity" evidence="1">
    <location>
        <begin position="102"/>
        <end position="116"/>
    </location>
</feature>
<gene>
    <name evidence="2" type="ORF">FHETE_4140</name>
</gene>
<name>A0A8H5TL83_FUSHE</name>
<reference evidence="2 3" key="1">
    <citation type="submission" date="2020-05" db="EMBL/GenBank/DDBJ databases">
        <title>Identification and distribution of gene clusters putatively required for synthesis of sphingolipid metabolism inhibitors in phylogenetically diverse species of the filamentous fungus Fusarium.</title>
        <authorList>
            <person name="Kim H.-S."/>
            <person name="Busman M."/>
            <person name="Brown D.W."/>
            <person name="Divon H."/>
            <person name="Uhlig S."/>
            <person name="Proctor R.H."/>
        </authorList>
    </citation>
    <scope>NUCLEOTIDE SEQUENCE [LARGE SCALE GENOMIC DNA]</scope>
    <source>
        <strain evidence="2 3">NRRL 20693</strain>
    </source>
</reference>
<feature type="compositionally biased region" description="Polar residues" evidence="1">
    <location>
        <begin position="163"/>
        <end position="179"/>
    </location>
</feature>
<sequence>MARPQHGFWSAPGGYFGSRDSSGSKCDTMNSSGSGTQSPVRSSGTYITMRYGSGLGTETSTITPRNPATPSSSGSTIPTASPTRPTSAGSSVRRRLTCRFGSSASNTSGDTSTTTTPRQLATSSREKAYTVDGRSSGDNGSSSTIPTWQRGRIRVPGRRNLAAGSTTTPATKRSSVATQTRHETAASRGSRTISLPRRRKKPVVMRPFPKERVAPNATGNKTPSTNDQSSPSTSLGGGSATSGKETAGSGVLSGSRVTKLKRISRPVRNGLSNKFKR</sequence>
<evidence type="ECO:0000313" key="3">
    <source>
        <dbReference type="Proteomes" id="UP000567885"/>
    </source>
</evidence>
<dbReference type="AlphaFoldDB" id="A0A8H5TL83"/>
<organism evidence="2 3">
    <name type="scientific">Fusarium heterosporum</name>
    <dbReference type="NCBI Taxonomy" id="42747"/>
    <lineage>
        <taxon>Eukaryota</taxon>
        <taxon>Fungi</taxon>
        <taxon>Dikarya</taxon>
        <taxon>Ascomycota</taxon>
        <taxon>Pezizomycotina</taxon>
        <taxon>Sordariomycetes</taxon>
        <taxon>Hypocreomycetidae</taxon>
        <taxon>Hypocreales</taxon>
        <taxon>Nectriaceae</taxon>
        <taxon>Fusarium</taxon>
        <taxon>Fusarium heterosporum species complex</taxon>
    </lineage>
</organism>
<comment type="caution">
    <text evidence="2">The sequence shown here is derived from an EMBL/GenBank/DDBJ whole genome shotgun (WGS) entry which is preliminary data.</text>
</comment>
<feature type="compositionally biased region" description="Low complexity" evidence="1">
    <location>
        <begin position="132"/>
        <end position="143"/>
    </location>
</feature>
<dbReference type="Proteomes" id="UP000567885">
    <property type="component" value="Unassembled WGS sequence"/>
</dbReference>
<keyword evidence="3" id="KW-1185">Reference proteome</keyword>
<dbReference type="EMBL" id="JAAGWQ010000067">
    <property type="protein sequence ID" value="KAF5671430.1"/>
    <property type="molecule type" value="Genomic_DNA"/>
</dbReference>
<feature type="compositionally biased region" description="Polar residues" evidence="1">
    <location>
        <begin position="217"/>
        <end position="228"/>
    </location>
</feature>